<evidence type="ECO:0000256" key="1">
    <source>
        <dbReference type="ARBA" id="ARBA00022658"/>
    </source>
</evidence>
<evidence type="ECO:0000256" key="2">
    <source>
        <dbReference type="PROSITE-ProRule" id="PRU00663"/>
    </source>
</evidence>
<dbReference type="PROSITE" id="PS51334">
    <property type="entry name" value="PRONE"/>
    <property type="match status" value="1"/>
</dbReference>
<evidence type="ECO:0000256" key="3">
    <source>
        <dbReference type="SAM" id="MobiDB-lite"/>
    </source>
</evidence>
<dbReference type="GO" id="GO:0005085">
    <property type="term" value="F:guanyl-nucleotide exchange factor activity"/>
    <property type="evidence" value="ECO:0007669"/>
    <property type="project" value="UniProtKB-UniRule"/>
</dbReference>
<name>A0A4Y7K998_PAPSO</name>
<keyword evidence="6" id="KW-1185">Reference proteome</keyword>
<dbReference type="Pfam" id="PF03759">
    <property type="entry name" value="PRONE"/>
    <property type="match status" value="1"/>
</dbReference>
<dbReference type="OMA" id="HEWEYSE"/>
<dbReference type="InterPro" id="IPR038937">
    <property type="entry name" value="RopGEF"/>
</dbReference>
<dbReference type="AlphaFoldDB" id="A0A4Y7K998"/>
<accession>A0A4Y7K998</accession>
<dbReference type="InterPro" id="IPR005512">
    <property type="entry name" value="PRONE_dom"/>
</dbReference>
<reference evidence="5 6" key="1">
    <citation type="journal article" date="2018" name="Science">
        <title>The opium poppy genome and morphinan production.</title>
        <authorList>
            <person name="Guo L."/>
            <person name="Winzer T."/>
            <person name="Yang X."/>
            <person name="Li Y."/>
            <person name="Ning Z."/>
            <person name="He Z."/>
            <person name="Teodor R."/>
            <person name="Lu Y."/>
            <person name="Bowser T.A."/>
            <person name="Graham I.A."/>
            <person name="Ye K."/>
        </authorList>
    </citation>
    <scope>NUCLEOTIDE SEQUENCE [LARGE SCALE GENOMIC DNA]</scope>
    <source>
        <strain evidence="6">cv. HN1</strain>
        <tissue evidence="5">Leaves</tissue>
    </source>
</reference>
<evidence type="ECO:0000259" key="4">
    <source>
        <dbReference type="PROSITE" id="PS51334"/>
    </source>
</evidence>
<dbReference type="FunFam" id="1.20.58.2010:FF:000001">
    <property type="entry name" value="Rop guanine nucleotide exchange factor 14"/>
    <property type="match status" value="1"/>
</dbReference>
<keyword evidence="1 2" id="KW-0344">Guanine-nucleotide releasing factor</keyword>
<proteinExistence type="predicted"/>
<dbReference type="FunFam" id="1.20.58.2010:FF:000003">
    <property type="entry name" value="Rop guanine nucleotide exchange factor 14"/>
    <property type="match status" value="1"/>
</dbReference>
<dbReference type="Gene3D" id="1.20.58.2010">
    <property type="entry name" value="PRONE domain, subdomain 1"/>
    <property type="match status" value="2"/>
</dbReference>
<dbReference type="PANTHER" id="PTHR33101:SF2">
    <property type="entry name" value="ROP GUANINE NUCLEOTIDE EXCHANGE FACTOR 14"/>
    <property type="match status" value="1"/>
</dbReference>
<feature type="compositionally biased region" description="Polar residues" evidence="3">
    <location>
        <begin position="542"/>
        <end position="555"/>
    </location>
</feature>
<dbReference type="PANTHER" id="PTHR33101">
    <property type="entry name" value="ROP GUANINE NUCLEOTIDE EXCHANGE FACTOR 1"/>
    <property type="match status" value="1"/>
</dbReference>
<evidence type="ECO:0000313" key="6">
    <source>
        <dbReference type="Proteomes" id="UP000316621"/>
    </source>
</evidence>
<dbReference type="Gramene" id="RZC69467">
    <property type="protein sequence ID" value="RZC69467"/>
    <property type="gene ID" value="C5167_032599"/>
</dbReference>
<sequence>MKRLACCRRRNKEISIDLDEPDRVTTYDGLESILNSCRYENESGTSGGEGCVTDSVDEDDSIFSSSKDALGSFSSQWLVKKRDGRQGKCLEDVSRSPEHFYTKEKVKTTIQFADVETMKERFAKLLLGEDISGGRRGICTALALTNAITTLAASVFGELWKLEPLPEETKSRWRGEMDWLLSPANYMVELVPAKQNGANGRTLEIMTPIIRADIHMNLPALQKLDSMLIESLDSTGKTEFWYAEGGSRVEGRNGSARQSKRWWFPSPRVPMEGLSVSGRKKLLHQGKMVHQVFKAAKSINNGILLEMHVPDTIKEALPKASIIYLPLKSGKVNLGEQLYSVLTELSSEEAMLASLNLNNEHTALQTMNQLEAAIFAWKHRISDQVNGKSPVRNSWSLIKDPNSDLDKTELLLGRAEILLQLLKLRFPNLPHTFLDVTKIQYNKDVGHSILESYSRVIGNLAFSILSRIKDILQEDDLSKPNSPVSSSCFSGSTLSGISEFSSASKREQFSLIDQMKMVDGQSCGHSSTSKASEIDFSDSEAKTSSVASTPCRSHV</sequence>
<evidence type="ECO:0000313" key="5">
    <source>
        <dbReference type="EMBL" id="RZC69467.1"/>
    </source>
</evidence>
<dbReference type="Proteomes" id="UP000316621">
    <property type="component" value="Chromosome 7"/>
</dbReference>
<feature type="domain" description="PRONE" evidence="4">
    <location>
        <begin position="105"/>
        <end position="485"/>
    </location>
</feature>
<dbReference type="EMBL" id="CM010721">
    <property type="protein sequence ID" value="RZC69467.1"/>
    <property type="molecule type" value="Genomic_DNA"/>
</dbReference>
<gene>
    <name evidence="5" type="ORF">C5167_032599</name>
</gene>
<feature type="region of interest" description="Disordered" evidence="3">
    <location>
        <begin position="520"/>
        <end position="555"/>
    </location>
</feature>
<organism evidence="5 6">
    <name type="scientific">Papaver somniferum</name>
    <name type="common">Opium poppy</name>
    <dbReference type="NCBI Taxonomy" id="3469"/>
    <lineage>
        <taxon>Eukaryota</taxon>
        <taxon>Viridiplantae</taxon>
        <taxon>Streptophyta</taxon>
        <taxon>Embryophyta</taxon>
        <taxon>Tracheophyta</taxon>
        <taxon>Spermatophyta</taxon>
        <taxon>Magnoliopsida</taxon>
        <taxon>Ranunculales</taxon>
        <taxon>Papaveraceae</taxon>
        <taxon>Papaveroideae</taxon>
        <taxon>Papaver</taxon>
    </lineage>
</organism>
<protein>
    <recommendedName>
        <fullName evidence="4">PRONE domain-containing protein</fullName>
    </recommendedName>
</protein>